<accession>A0ABQ3EIF3</accession>
<evidence type="ECO:0000256" key="2">
    <source>
        <dbReference type="ARBA" id="ARBA00022801"/>
    </source>
</evidence>
<dbReference type="PANTHER" id="PTHR13748">
    <property type="entry name" value="COBW-RELATED"/>
    <property type="match status" value="1"/>
</dbReference>
<feature type="domain" description="CobW/HypB/UreG nucleotide-binding" evidence="8">
    <location>
        <begin position="13"/>
        <end position="215"/>
    </location>
</feature>
<feature type="region of interest" description="Disordered" evidence="7">
    <location>
        <begin position="248"/>
        <end position="273"/>
    </location>
</feature>
<evidence type="ECO:0000259" key="9">
    <source>
        <dbReference type="Pfam" id="PF07683"/>
    </source>
</evidence>
<feature type="compositionally biased region" description="Basic and acidic residues" evidence="7">
    <location>
        <begin position="248"/>
        <end position="263"/>
    </location>
</feature>
<dbReference type="InterPro" id="IPR036627">
    <property type="entry name" value="CobW-likC_sf"/>
</dbReference>
<keyword evidence="3" id="KW-0143">Chaperone</keyword>
<reference evidence="11" key="1">
    <citation type="journal article" date="2019" name="Int. J. Syst. Evol. Microbiol.">
        <title>The Global Catalogue of Microorganisms (GCM) 10K type strain sequencing project: providing services to taxonomists for standard genome sequencing and annotation.</title>
        <authorList>
            <consortium name="The Broad Institute Genomics Platform"/>
            <consortium name="The Broad Institute Genome Sequencing Center for Infectious Disease"/>
            <person name="Wu L."/>
            <person name="Ma J."/>
        </authorList>
    </citation>
    <scope>NUCLEOTIDE SEQUENCE [LARGE SCALE GENOMIC DNA]</scope>
    <source>
        <strain evidence="11">KCTC 12861</strain>
    </source>
</reference>
<comment type="catalytic activity">
    <reaction evidence="6">
        <text>GTP + H2O = GDP + phosphate + H(+)</text>
        <dbReference type="Rhea" id="RHEA:19669"/>
        <dbReference type="ChEBI" id="CHEBI:15377"/>
        <dbReference type="ChEBI" id="CHEBI:15378"/>
        <dbReference type="ChEBI" id="CHEBI:37565"/>
        <dbReference type="ChEBI" id="CHEBI:43474"/>
        <dbReference type="ChEBI" id="CHEBI:58189"/>
    </reaction>
    <physiologicalReaction direction="left-to-right" evidence="6">
        <dbReference type="Rhea" id="RHEA:19670"/>
    </physiologicalReaction>
</comment>
<comment type="function">
    <text evidence="5">Zinc chaperone that directly transfers zinc cofactor to target proteins, thereby activating them. Zinc is transferred from the CXCC motif in the GTPase domain to the zinc binding site in target proteins in a process requiring GTP hydrolysis.</text>
</comment>
<dbReference type="Pfam" id="PF02492">
    <property type="entry name" value="cobW"/>
    <property type="match status" value="1"/>
</dbReference>
<dbReference type="InterPro" id="IPR027417">
    <property type="entry name" value="P-loop_NTPase"/>
</dbReference>
<dbReference type="InterPro" id="IPR003495">
    <property type="entry name" value="CobW/HypB/UreG_nucleotide-bd"/>
</dbReference>
<organism evidence="10 11">
    <name type="scientific">Pseudovibrio japonicus</name>
    <dbReference type="NCBI Taxonomy" id="366534"/>
    <lineage>
        <taxon>Bacteria</taxon>
        <taxon>Pseudomonadati</taxon>
        <taxon>Pseudomonadota</taxon>
        <taxon>Alphaproteobacteria</taxon>
        <taxon>Hyphomicrobiales</taxon>
        <taxon>Stappiaceae</taxon>
        <taxon>Pseudovibrio</taxon>
    </lineage>
</organism>
<evidence type="ECO:0000259" key="8">
    <source>
        <dbReference type="Pfam" id="PF02492"/>
    </source>
</evidence>
<dbReference type="Gene3D" id="3.40.50.300">
    <property type="entry name" value="P-loop containing nucleotide triphosphate hydrolases"/>
    <property type="match status" value="1"/>
</dbReference>
<proteinExistence type="inferred from homology"/>
<dbReference type="CDD" id="cd03112">
    <property type="entry name" value="CobW-like"/>
    <property type="match status" value="1"/>
</dbReference>
<feature type="domain" description="CobW C-terminal" evidence="9">
    <location>
        <begin position="275"/>
        <end position="361"/>
    </location>
</feature>
<gene>
    <name evidence="10" type="primary">cobW</name>
    <name evidence="10" type="ORF">GCM10007094_27130</name>
</gene>
<dbReference type="Proteomes" id="UP000637980">
    <property type="component" value="Unassembled WGS sequence"/>
</dbReference>
<comment type="caution">
    <text evidence="10">The sequence shown here is derived from an EMBL/GenBank/DDBJ whole genome shotgun (WGS) entry which is preliminary data.</text>
</comment>
<evidence type="ECO:0000256" key="4">
    <source>
        <dbReference type="ARBA" id="ARBA00034320"/>
    </source>
</evidence>
<evidence type="ECO:0000313" key="11">
    <source>
        <dbReference type="Proteomes" id="UP000637980"/>
    </source>
</evidence>
<evidence type="ECO:0000256" key="7">
    <source>
        <dbReference type="SAM" id="MobiDB-lite"/>
    </source>
</evidence>
<evidence type="ECO:0000256" key="5">
    <source>
        <dbReference type="ARBA" id="ARBA00045658"/>
    </source>
</evidence>
<keyword evidence="2" id="KW-0378">Hydrolase</keyword>
<dbReference type="Pfam" id="PF07683">
    <property type="entry name" value="CobW_C"/>
    <property type="match status" value="1"/>
</dbReference>
<dbReference type="PANTHER" id="PTHR13748:SF62">
    <property type="entry name" value="COBW DOMAIN-CONTAINING PROTEIN"/>
    <property type="match status" value="1"/>
</dbReference>
<dbReference type="NCBIfam" id="TIGR02475">
    <property type="entry name" value="CobW"/>
    <property type="match status" value="1"/>
</dbReference>
<dbReference type="EMBL" id="BMXE01000004">
    <property type="protein sequence ID" value="GHB36086.1"/>
    <property type="molecule type" value="Genomic_DNA"/>
</dbReference>
<comment type="similarity">
    <text evidence="4">Belongs to the SIMIBI class G3E GTPase family. ZNG1 subfamily.</text>
</comment>
<keyword evidence="1" id="KW-0547">Nucleotide-binding</keyword>
<protein>
    <submittedName>
        <fullName evidence="10">Cobalamin biosynthesis protein CobW</fullName>
    </submittedName>
</protein>
<sequence>MTSFFAAPSKKIPAVIITGFLGAGKTTLVRNLLTRAKDKRIALIVNEFGEMGFDGSLVNGCADPDCSADEVVELANGCICCTVADDFLPTMEMLLEREQTPDVIVIETSGLALPQPLVRAFNWPSVKPRVTVDSVVTVVDAPAVAAGKVASDEEAVAAQRAADEALDHESPVEELFADQLTCADLVVLSKADLLSEAELAAVKETIRGRVRDGVEIVAASHGELALDVLLGRDAGAEDDMDLRLSHHEAQHAHDHDHDHDHDDHHHHHDHSHDDFESFVLPTRRFASLDEVRSQVEAAMRVSGVLRIKGSVVVEGKTAPVLVQAVGPRVEAWFAAGSESHSKLVVIGLAGLDKHGVQSALSTFDVVYV</sequence>
<evidence type="ECO:0000256" key="6">
    <source>
        <dbReference type="ARBA" id="ARBA00049117"/>
    </source>
</evidence>
<keyword evidence="11" id="KW-1185">Reference proteome</keyword>
<evidence type="ECO:0000256" key="1">
    <source>
        <dbReference type="ARBA" id="ARBA00022741"/>
    </source>
</evidence>
<dbReference type="Gene3D" id="3.30.1220.10">
    <property type="entry name" value="CobW-like, C-terminal domain"/>
    <property type="match status" value="1"/>
</dbReference>
<dbReference type="InterPro" id="IPR012824">
    <property type="entry name" value="CobW"/>
</dbReference>
<dbReference type="SUPFAM" id="SSF52540">
    <property type="entry name" value="P-loop containing nucleoside triphosphate hydrolases"/>
    <property type="match status" value="1"/>
</dbReference>
<dbReference type="SUPFAM" id="SSF90002">
    <property type="entry name" value="Hypothetical protein YjiA, C-terminal domain"/>
    <property type="match status" value="1"/>
</dbReference>
<name>A0ABQ3EIF3_9HYPH</name>
<dbReference type="RefSeq" id="WP_189437311.1">
    <property type="nucleotide sequence ID" value="NZ_BMXE01000004.1"/>
</dbReference>
<dbReference type="InterPro" id="IPR051316">
    <property type="entry name" value="Zinc-reg_GTPase_activator"/>
</dbReference>
<evidence type="ECO:0000256" key="3">
    <source>
        <dbReference type="ARBA" id="ARBA00023186"/>
    </source>
</evidence>
<dbReference type="InterPro" id="IPR011629">
    <property type="entry name" value="CobW-like_C"/>
</dbReference>
<evidence type="ECO:0000313" key="10">
    <source>
        <dbReference type="EMBL" id="GHB36086.1"/>
    </source>
</evidence>